<name>A0A0G1W893_9BACT</name>
<proteinExistence type="predicted"/>
<dbReference type="EMBL" id="LCQK01000003">
    <property type="protein sequence ID" value="KKW14830.1"/>
    <property type="molecule type" value="Genomic_DNA"/>
</dbReference>
<sequence>MCRYRLYSASHADASATTTAAFATTVAHQGLLDQVVDVEPIGRTEDLHATLVLPHLVPVAAVKGDEVNGDADPLTFQLGLGS</sequence>
<dbReference type="AlphaFoldDB" id="A0A0G1W893"/>
<gene>
    <name evidence="1" type="ORF">UY55_C0003G0046</name>
</gene>
<comment type="caution">
    <text evidence="1">The sequence shown here is derived from an EMBL/GenBank/DDBJ whole genome shotgun (WGS) entry which is preliminary data.</text>
</comment>
<dbReference type="STRING" id="1618665.UY55_C0003G0046"/>
<accession>A0A0G1W893</accession>
<organism evidence="1 2">
    <name type="scientific">Candidatus Jorgensenbacteria bacterium GW2011_GWB1_50_10</name>
    <dbReference type="NCBI Taxonomy" id="1618665"/>
    <lineage>
        <taxon>Bacteria</taxon>
        <taxon>Candidatus Joergenseniibacteriota</taxon>
    </lineage>
</organism>
<evidence type="ECO:0000313" key="1">
    <source>
        <dbReference type="EMBL" id="KKW14830.1"/>
    </source>
</evidence>
<protein>
    <submittedName>
        <fullName evidence="1">Uncharacterized protein</fullName>
    </submittedName>
</protein>
<dbReference type="Proteomes" id="UP000034224">
    <property type="component" value="Unassembled WGS sequence"/>
</dbReference>
<reference evidence="1 2" key="1">
    <citation type="journal article" date="2015" name="Nature">
        <title>rRNA introns, odd ribosomes, and small enigmatic genomes across a large radiation of phyla.</title>
        <authorList>
            <person name="Brown C.T."/>
            <person name="Hug L.A."/>
            <person name="Thomas B.C."/>
            <person name="Sharon I."/>
            <person name="Castelle C.J."/>
            <person name="Singh A."/>
            <person name="Wilkins M.J."/>
            <person name="Williams K.H."/>
            <person name="Banfield J.F."/>
        </authorList>
    </citation>
    <scope>NUCLEOTIDE SEQUENCE [LARGE SCALE GENOMIC DNA]</scope>
</reference>
<evidence type="ECO:0000313" key="2">
    <source>
        <dbReference type="Proteomes" id="UP000034224"/>
    </source>
</evidence>